<dbReference type="Proteomes" id="UP000789570">
    <property type="component" value="Unassembled WGS sequence"/>
</dbReference>
<evidence type="ECO:0000313" key="1">
    <source>
        <dbReference type="EMBL" id="CAG8505542.1"/>
    </source>
</evidence>
<feature type="non-terminal residue" evidence="1">
    <location>
        <position position="184"/>
    </location>
</feature>
<organism evidence="1 2">
    <name type="scientific">Funneliformis caledonium</name>
    <dbReference type="NCBI Taxonomy" id="1117310"/>
    <lineage>
        <taxon>Eukaryota</taxon>
        <taxon>Fungi</taxon>
        <taxon>Fungi incertae sedis</taxon>
        <taxon>Mucoromycota</taxon>
        <taxon>Glomeromycotina</taxon>
        <taxon>Glomeromycetes</taxon>
        <taxon>Glomerales</taxon>
        <taxon>Glomeraceae</taxon>
        <taxon>Funneliformis</taxon>
    </lineage>
</organism>
<reference evidence="1" key="1">
    <citation type="submission" date="2021-06" db="EMBL/GenBank/DDBJ databases">
        <authorList>
            <person name="Kallberg Y."/>
            <person name="Tangrot J."/>
            <person name="Rosling A."/>
        </authorList>
    </citation>
    <scope>NUCLEOTIDE SEQUENCE</scope>
    <source>
        <strain evidence="1">UK204</strain>
    </source>
</reference>
<sequence length="184" mass="21834">FHEYEVKKSQEVQEDFKFCLGFKVDLSGKIKAELINAQEDGAPLYPIENTYIVNGVGMSKLLQSRLQGRRLYIDRERMDMKSLEILIIHGLKMEDELLGPFPWNKLYDRYRPFEEFERKLAKITPSRKNIIDISDKDLERIRLNFPDIEGRIDEVTKINSKNWNKLKDRYILTTTIIFDILEMT</sequence>
<keyword evidence="2" id="KW-1185">Reference proteome</keyword>
<dbReference type="EMBL" id="CAJVPQ010000725">
    <property type="protein sequence ID" value="CAG8505542.1"/>
    <property type="molecule type" value="Genomic_DNA"/>
</dbReference>
<dbReference type="OrthoDB" id="2417504at2759"/>
<evidence type="ECO:0000313" key="2">
    <source>
        <dbReference type="Proteomes" id="UP000789570"/>
    </source>
</evidence>
<gene>
    <name evidence="1" type="ORF">FCALED_LOCUS3927</name>
</gene>
<name>A0A9N8ZS84_9GLOM</name>
<accession>A0A9N8ZS84</accession>
<protein>
    <submittedName>
        <fullName evidence="1">11512_t:CDS:1</fullName>
    </submittedName>
</protein>
<comment type="caution">
    <text evidence="1">The sequence shown here is derived from an EMBL/GenBank/DDBJ whole genome shotgun (WGS) entry which is preliminary data.</text>
</comment>
<dbReference type="AlphaFoldDB" id="A0A9N8ZS84"/>
<proteinExistence type="predicted"/>